<evidence type="ECO:0000256" key="3">
    <source>
        <dbReference type="ARBA" id="ARBA00022801"/>
    </source>
</evidence>
<dbReference type="InterPro" id="IPR023485">
    <property type="entry name" value="Ptyr_pPase"/>
</dbReference>
<dbReference type="PANTHER" id="PTHR11717">
    <property type="entry name" value="LOW MOLECULAR WEIGHT PROTEIN TYROSINE PHOSPHATASE"/>
    <property type="match status" value="1"/>
</dbReference>
<name>A0ABV7C5R6_9VIBR</name>
<dbReference type="SMART" id="SM00226">
    <property type="entry name" value="LMWPc"/>
    <property type="match status" value="1"/>
</dbReference>
<comment type="caution">
    <text evidence="6">The sequence shown here is derived from an EMBL/GenBank/DDBJ whole genome shotgun (WGS) entry which is preliminary data.</text>
</comment>
<keyword evidence="7" id="KW-1185">Reference proteome</keyword>
<dbReference type="CDD" id="cd16343">
    <property type="entry name" value="LMWPTP"/>
    <property type="match status" value="1"/>
</dbReference>
<dbReference type="InterPro" id="IPR017867">
    <property type="entry name" value="Tyr_phospatase_low_mol_wt"/>
</dbReference>
<feature type="domain" description="Phosphotyrosine protein phosphatase I" evidence="5">
    <location>
        <begin position="7"/>
        <end position="153"/>
    </location>
</feature>
<dbReference type="EMBL" id="JBHRSE010000039">
    <property type="protein sequence ID" value="MFC3023362.1"/>
    <property type="molecule type" value="Genomic_DNA"/>
</dbReference>
<evidence type="ECO:0000256" key="1">
    <source>
        <dbReference type="ARBA" id="ARBA00011063"/>
    </source>
</evidence>
<protein>
    <recommendedName>
        <fullName evidence="2">protein-tyrosine-phosphatase</fullName>
        <ecNumber evidence="2">3.1.3.48</ecNumber>
    </recommendedName>
</protein>
<comment type="similarity">
    <text evidence="1">Belongs to the low molecular weight phosphotyrosine protein phosphatase family.</text>
</comment>
<proteinExistence type="inferred from homology"/>
<evidence type="ECO:0000256" key="2">
    <source>
        <dbReference type="ARBA" id="ARBA00013064"/>
    </source>
</evidence>
<dbReference type="RefSeq" id="WP_123016425.1">
    <property type="nucleotide sequence ID" value="NZ_AP024911.1"/>
</dbReference>
<dbReference type="Pfam" id="PF01451">
    <property type="entry name" value="LMWPc"/>
    <property type="match status" value="1"/>
</dbReference>
<reference evidence="7" key="1">
    <citation type="journal article" date="2019" name="Int. J. Syst. Evol. Microbiol.">
        <title>The Global Catalogue of Microorganisms (GCM) 10K type strain sequencing project: providing services to taxonomists for standard genome sequencing and annotation.</title>
        <authorList>
            <consortium name="The Broad Institute Genomics Platform"/>
            <consortium name="The Broad Institute Genome Sequencing Center for Infectious Disease"/>
            <person name="Wu L."/>
            <person name="Ma J."/>
        </authorList>
    </citation>
    <scope>NUCLEOTIDE SEQUENCE [LARGE SCALE GENOMIC DNA]</scope>
    <source>
        <strain evidence="7">KCTC 62784</strain>
    </source>
</reference>
<evidence type="ECO:0000313" key="7">
    <source>
        <dbReference type="Proteomes" id="UP001595384"/>
    </source>
</evidence>
<dbReference type="GO" id="GO:0004725">
    <property type="term" value="F:protein tyrosine phosphatase activity"/>
    <property type="evidence" value="ECO:0007669"/>
    <property type="project" value="UniProtKB-EC"/>
</dbReference>
<dbReference type="SUPFAM" id="SSF52788">
    <property type="entry name" value="Phosphotyrosine protein phosphatases I"/>
    <property type="match status" value="1"/>
</dbReference>
<keyword evidence="3 6" id="KW-0378">Hydrolase</keyword>
<evidence type="ECO:0000256" key="4">
    <source>
        <dbReference type="ARBA" id="ARBA00022912"/>
    </source>
</evidence>
<dbReference type="Gene3D" id="3.40.50.2300">
    <property type="match status" value="1"/>
</dbReference>
<dbReference type="EC" id="3.1.3.48" evidence="2"/>
<keyword evidence="4" id="KW-0904">Protein phosphatase</keyword>
<dbReference type="InterPro" id="IPR050438">
    <property type="entry name" value="LMW_PTPase"/>
</dbReference>
<evidence type="ECO:0000313" key="6">
    <source>
        <dbReference type="EMBL" id="MFC3023362.1"/>
    </source>
</evidence>
<evidence type="ECO:0000259" key="5">
    <source>
        <dbReference type="SMART" id="SM00226"/>
    </source>
</evidence>
<dbReference type="InterPro" id="IPR036196">
    <property type="entry name" value="Ptyr_pPase_sf"/>
</dbReference>
<dbReference type="PANTHER" id="PTHR11717:SF7">
    <property type="entry name" value="LOW MOLECULAR WEIGHT PHOSPHOTYROSINE PROTEIN PHOSPHATASE"/>
    <property type="match status" value="1"/>
</dbReference>
<dbReference type="PRINTS" id="PR00719">
    <property type="entry name" value="LMWPTPASE"/>
</dbReference>
<sequence>MTSQKPIKVLMVCMGNICRSPTAQVVFERKAQELGIRIEIDSAGVMAFHEGETPDPRTQAAGKQRGYSFSGLYSRPIVEQDFVVFDYIFAADEQNLADLKAMCPAQYQSKVSLLLAGLGLETEEIPDPYYGGGQGFSYVLDLLEQAAALRLPTLNPA</sequence>
<organism evidence="6 7">
    <name type="scientific">Vibrio zhugei</name>
    <dbReference type="NCBI Taxonomy" id="2479546"/>
    <lineage>
        <taxon>Bacteria</taxon>
        <taxon>Pseudomonadati</taxon>
        <taxon>Pseudomonadota</taxon>
        <taxon>Gammaproteobacteria</taxon>
        <taxon>Vibrionales</taxon>
        <taxon>Vibrionaceae</taxon>
        <taxon>Vibrio</taxon>
    </lineage>
</organism>
<dbReference type="Proteomes" id="UP001595384">
    <property type="component" value="Unassembled WGS sequence"/>
</dbReference>
<accession>A0ABV7C5R6</accession>
<gene>
    <name evidence="6" type="ORF">ACFODT_05965</name>
</gene>